<gene>
    <name evidence="1" type="ORF">JI435_008680</name>
</gene>
<accession>A0A7U2HV17</accession>
<dbReference type="KEGG" id="pno:SNOG_00868"/>
<dbReference type="AlphaFoldDB" id="A0A7U2HV17"/>
<dbReference type="EMBL" id="CP069023">
    <property type="protein sequence ID" value="QRC91364.1"/>
    <property type="molecule type" value="Genomic_DNA"/>
</dbReference>
<dbReference type="RefSeq" id="XP_001791535.1">
    <property type="nucleotide sequence ID" value="XM_001791483.1"/>
</dbReference>
<dbReference type="VEuPathDB" id="FungiDB:JI435_008680"/>
<reference evidence="2" key="1">
    <citation type="journal article" date="2021" name="BMC Genomics">
        <title>Chromosome-level genome assembly and manually-curated proteome of model necrotroph Parastagonospora nodorum Sn15 reveals a genome-wide trove of candidate effector homologs, and redundancy of virulence-related functions within an accessory chromosome.</title>
        <authorList>
            <person name="Bertazzoni S."/>
            <person name="Jones D.A.B."/>
            <person name="Phan H.T."/>
            <person name="Tan K.-C."/>
            <person name="Hane J.K."/>
        </authorList>
    </citation>
    <scope>NUCLEOTIDE SEQUENCE [LARGE SCALE GENOMIC DNA]</scope>
    <source>
        <strain evidence="2">SN15 / ATCC MYA-4574 / FGSC 10173)</strain>
    </source>
</reference>
<organism evidence="1 2">
    <name type="scientific">Phaeosphaeria nodorum (strain SN15 / ATCC MYA-4574 / FGSC 10173)</name>
    <name type="common">Glume blotch fungus</name>
    <name type="synonym">Parastagonospora nodorum</name>
    <dbReference type="NCBI Taxonomy" id="321614"/>
    <lineage>
        <taxon>Eukaryota</taxon>
        <taxon>Fungi</taxon>
        <taxon>Dikarya</taxon>
        <taxon>Ascomycota</taxon>
        <taxon>Pezizomycotina</taxon>
        <taxon>Dothideomycetes</taxon>
        <taxon>Pleosporomycetidae</taxon>
        <taxon>Pleosporales</taxon>
        <taxon>Pleosporineae</taxon>
        <taxon>Phaeosphaeriaceae</taxon>
        <taxon>Parastagonospora</taxon>
    </lineage>
</organism>
<evidence type="ECO:0000313" key="2">
    <source>
        <dbReference type="Proteomes" id="UP000663193"/>
    </source>
</evidence>
<keyword evidence="2" id="KW-1185">Reference proteome</keyword>
<dbReference type="Proteomes" id="UP000663193">
    <property type="component" value="Chromosome 1"/>
</dbReference>
<sequence length="193" mass="21196">MSHTSDCLRHLLITVTAVLQVRETGHAVSVLGLGHRYHSVGTDRCGKHFPRRFYDYSTTNSVPVSSTTLQAPCTAPRTNDVLAPTYGDMTRSHERMCRSHEIDHAREATTAAYEEGYDTQLAVMGSHAWAPARDRKRHHIAREAATRHTTSSGQAALECAQGVTRPLARMVAHESYPTAYIAVSGVGALRDVD</sequence>
<proteinExistence type="predicted"/>
<name>A0A7U2HV17_PHANO</name>
<protein>
    <submittedName>
        <fullName evidence="1">Uncharacterized protein</fullName>
    </submittedName>
</protein>
<evidence type="ECO:0000313" key="1">
    <source>
        <dbReference type="EMBL" id="QRC91364.1"/>
    </source>
</evidence>